<evidence type="ECO:0008006" key="3">
    <source>
        <dbReference type="Google" id="ProtNLM"/>
    </source>
</evidence>
<keyword evidence="2" id="KW-1185">Reference proteome</keyword>
<evidence type="ECO:0000313" key="1">
    <source>
        <dbReference type="EMBL" id="KAK7506293.1"/>
    </source>
</evidence>
<gene>
    <name evidence="1" type="ORF">BaRGS_00002405</name>
</gene>
<dbReference type="Proteomes" id="UP001519460">
    <property type="component" value="Unassembled WGS sequence"/>
</dbReference>
<accession>A0ABD0M4H6</accession>
<dbReference type="EMBL" id="JACVVK020000007">
    <property type="protein sequence ID" value="KAK7506293.1"/>
    <property type="molecule type" value="Genomic_DNA"/>
</dbReference>
<proteinExistence type="predicted"/>
<reference evidence="1 2" key="1">
    <citation type="journal article" date="2023" name="Sci. Data">
        <title>Genome assembly of the Korean intertidal mud-creeper Batillaria attramentaria.</title>
        <authorList>
            <person name="Patra A.K."/>
            <person name="Ho P.T."/>
            <person name="Jun S."/>
            <person name="Lee S.J."/>
            <person name="Kim Y."/>
            <person name="Won Y.J."/>
        </authorList>
    </citation>
    <scope>NUCLEOTIDE SEQUENCE [LARGE SCALE GENOMIC DNA]</scope>
    <source>
        <strain evidence="1">Wonlab-2016</strain>
    </source>
</reference>
<dbReference type="AlphaFoldDB" id="A0ABD0M4H6"/>
<organism evidence="1 2">
    <name type="scientific">Batillaria attramentaria</name>
    <dbReference type="NCBI Taxonomy" id="370345"/>
    <lineage>
        <taxon>Eukaryota</taxon>
        <taxon>Metazoa</taxon>
        <taxon>Spiralia</taxon>
        <taxon>Lophotrochozoa</taxon>
        <taxon>Mollusca</taxon>
        <taxon>Gastropoda</taxon>
        <taxon>Caenogastropoda</taxon>
        <taxon>Sorbeoconcha</taxon>
        <taxon>Cerithioidea</taxon>
        <taxon>Batillariidae</taxon>
        <taxon>Batillaria</taxon>
    </lineage>
</organism>
<name>A0ABD0M4H6_9CAEN</name>
<comment type="caution">
    <text evidence="1">The sequence shown here is derived from an EMBL/GenBank/DDBJ whole genome shotgun (WGS) entry which is preliminary data.</text>
</comment>
<evidence type="ECO:0000313" key="2">
    <source>
        <dbReference type="Proteomes" id="UP001519460"/>
    </source>
</evidence>
<sequence>MHGLRVGSGDRLAANVTFCCVFSSPAECHDWLNSALVVVWRCVDVCSYAARACNYLTNSRFSGTCPKGGPELLTIPSSIP</sequence>
<protein>
    <recommendedName>
        <fullName evidence="3">Secreted protein</fullName>
    </recommendedName>
</protein>